<evidence type="ECO:0000313" key="2">
    <source>
        <dbReference type="Proteomes" id="UP000887540"/>
    </source>
</evidence>
<evidence type="ECO:0000313" key="3">
    <source>
        <dbReference type="WBParaSite" id="ACRNAN_scaffold304.g19870.t1"/>
    </source>
</evidence>
<dbReference type="InterPro" id="IPR008906">
    <property type="entry name" value="HATC_C_dom"/>
</dbReference>
<name>A0A914DNS0_9BILA</name>
<reference evidence="3" key="1">
    <citation type="submission" date="2022-11" db="UniProtKB">
        <authorList>
            <consortium name="WormBaseParasite"/>
        </authorList>
    </citation>
    <scope>IDENTIFICATION</scope>
</reference>
<organism evidence="2 3">
    <name type="scientific">Acrobeloides nanus</name>
    <dbReference type="NCBI Taxonomy" id="290746"/>
    <lineage>
        <taxon>Eukaryota</taxon>
        <taxon>Metazoa</taxon>
        <taxon>Ecdysozoa</taxon>
        <taxon>Nematoda</taxon>
        <taxon>Chromadorea</taxon>
        <taxon>Rhabditida</taxon>
        <taxon>Tylenchina</taxon>
        <taxon>Cephalobomorpha</taxon>
        <taxon>Cephaloboidea</taxon>
        <taxon>Cephalobidae</taxon>
        <taxon>Acrobeloides</taxon>
    </lineage>
</organism>
<dbReference type="WBParaSite" id="ACRNAN_scaffold304.g19870.t1">
    <property type="protein sequence ID" value="ACRNAN_scaffold304.g19870.t1"/>
    <property type="gene ID" value="ACRNAN_scaffold304.g19870"/>
</dbReference>
<sequence length="98" mass="11119">MSQIQVEPETKASVLVVDYLTRKNLPMTKDPYCFWKENGNSLAPLAILGRKYLSAPLGSIESERLFFIASLIITSIRMPMSEDTLEKLLFFASKSLKF</sequence>
<feature type="domain" description="HAT C-terminal dimerisation" evidence="1">
    <location>
        <begin position="18"/>
        <end position="91"/>
    </location>
</feature>
<dbReference type="Proteomes" id="UP000887540">
    <property type="component" value="Unplaced"/>
</dbReference>
<dbReference type="SUPFAM" id="SSF53098">
    <property type="entry name" value="Ribonuclease H-like"/>
    <property type="match status" value="1"/>
</dbReference>
<dbReference type="GO" id="GO:0046983">
    <property type="term" value="F:protein dimerization activity"/>
    <property type="evidence" value="ECO:0007669"/>
    <property type="project" value="InterPro"/>
</dbReference>
<dbReference type="InterPro" id="IPR012337">
    <property type="entry name" value="RNaseH-like_sf"/>
</dbReference>
<dbReference type="AlphaFoldDB" id="A0A914DNS0"/>
<keyword evidence="2" id="KW-1185">Reference proteome</keyword>
<protein>
    <submittedName>
        <fullName evidence="3">HAT C-terminal dimerisation domain-containing protein</fullName>
    </submittedName>
</protein>
<dbReference type="Pfam" id="PF05699">
    <property type="entry name" value="Dimer_Tnp_hAT"/>
    <property type="match status" value="1"/>
</dbReference>
<accession>A0A914DNS0</accession>
<evidence type="ECO:0000259" key="1">
    <source>
        <dbReference type="Pfam" id="PF05699"/>
    </source>
</evidence>
<proteinExistence type="predicted"/>